<name>A0AAU8J7V0_9CYAN</name>
<dbReference type="InterPro" id="IPR001343">
    <property type="entry name" value="Hemolysn_Ca-bd"/>
</dbReference>
<gene>
    <name evidence="3" type="ORF">ABWT76_003463</name>
</gene>
<evidence type="ECO:0000313" key="3">
    <source>
        <dbReference type="EMBL" id="XCM34822.1"/>
    </source>
</evidence>
<dbReference type="GO" id="GO:0005576">
    <property type="term" value="C:extracellular region"/>
    <property type="evidence" value="ECO:0007669"/>
    <property type="project" value="UniProtKB-SubCell"/>
</dbReference>
<dbReference type="PRINTS" id="PR00313">
    <property type="entry name" value="CABNDNGRPT"/>
</dbReference>
<proteinExistence type="predicted"/>
<dbReference type="SUPFAM" id="SSF51120">
    <property type="entry name" value="beta-Roll"/>
    <property type="match status" value="1"/>
</dbReference>
<sequence length="678" mass="67142">MVQILGQFNDTLTLGSDTIPAQDTVIGLDGSDILTTSTLGGSLLYGNRDNDSLTSRAAGNILYGGQENDRLLSLAGGSLFFGDLGDDLFEAFGGTGKDTVYGGPRDGDQTDGNDVFNFGNAGGGGNLGYGNTGNDFLSGSGLGSDTLYGGKGDDTIQVVELSSSGTAGGGTGGFVPLNTQISNIGIRTGNISGGTVSSTTGAVGVVTTSGANPPNNLGKNYLSGDLGKDLVIGLGDRDSLFGGEENDTLMLLGNIATTANNNSNTSLQGATVNLNGVPQNALLDGGNGNDSLIAFGGLRGRNTLLGGEGSDTIRNYGVQSYVDGGDGNDTLVMDNSFGVFGGSTLMGGAGDDSINVATTGGTNLLYGGVGADTLVGSNPTGNFGDTLYGGGMVNTADTSNDSLTAGARSLMFGQQGNDTLVGTGANASLYGGQGTDSLLATANSYLSGDLGNDTLNVTGSANTLLGGEGNDSLFGLNATGNILNGGAGNDVLVAGSETDTLIGGEGNDFFIGSGNADTLGGEAGRAGSDTLYGGVGADSLIGHAGFDGFYYAGNGDIRDTITAFESGTDKIYLRSTAFGNTDASGATVANLAAPGQNLRTGLDFFSVGANQNYSSLGGTFSGGSTTLPAIVFDSNAGGGGTLYWDFNGGGNANTGLTGLSVIATIQTGSVNVNDIVIF</sequence>
<dbReference type="Gene3D" id="2.160.20.160">
    <property type="match status" value="1"/>
</dbReference>
<dbReference type="InterPro" id="IPR011049">
    <property type="entry name" value="Serralysin-like_metalloprot_C"/>
</dbReference>
<dbReference type="EMBL" id="CP159837">
    <property type="protein sequence ID" value="XCM34822.1"/>
    <property type="molecule type" value="Genomic_DNA"/>
</dbReference>
<organism evidence="3">
    <name type="scientific">Planktothricoides raciborskii GIHE-MW2</name>
    <dbReference type="NCBI Taxonomy" id="2792601"/>
    <lineage>
        <taxon>Bacteria</taxon>
        <taxon>Bacillati</taxon>
        <taxon>Cyanobacteriota</taxon>
        <taxon>Cyanophyceae</taxon>
        <taxon>Oscillatoriophycideae</taxon>
        <taxon>Oscillatoriales</taxon>
        <taxon>Oscillatoriaceae</taxon>
        <taxon>Planktothricoides</taxon>
    </lineage>
</organism>
<dbReference type="PANTHER" id="PTHR38340:SF1">
    <property type="entry name" value="S-LAYER PROTEIN"/>
    <property type="match status" value="1"/>
</dbReference>
<reference evidence="3" key="1">
    <citation type="submission" date="2024-07" db="EMBL/GenBank/DDBJ databases">
        <authorList>
            <person name="Kim Y.J."/>
            <person name="Jeong J.Y."/>
        </authorList>
    </citation>
    <scope>NUCLEOTIDE SEQUENCE</scope>
    <source>
        <strain evidence="3">GIHE-MW2</strain>
    </source>
</reference>
<protein>
    <submittedName>
        <fullName evidence="3">Calcium-binding protein</fullName>
    </submittedName>
</protein>
<keyword evidence="2" id="KW-0964">Secreted</keyword>
<dbReference type="PANTHER" id="PTHR38340">
    <property type="entry name" value="S-LAYER PROTEIN"/>
    <property type="match status" value="1"/>
</dbReference>
<evidence type="ECO:0000256" key="1">
    <source>
        <dbReference type="ARBA" id="ARBA00004613"/>
    </source>
</evidence>
<evidence type="ECO:0000256" key="2">
    <source>
        <dbReference type="ARBA" id="ARBA00022525"/>
    </source>
</evidence>
<dbReference type="AlphaFoldDB" id="A0AAU8J7V0"/>
<dbReference type="RefSeq" id="WP_054466215.1">
    <property type="nucleotide sequence ID" value="NZ_CP159837.1"/>
</dbReference>
<accession>A0AAU8J7V0</accession>
<dbReference type="InterPro" id="IPR050557">
    <property type="entry name" value="RTX_toxin/Mannuronan_C5-epim"/>
</dbReference>
<comment type="subcellular location">
    <subcellularLocation>
        <location evidence="1">Secreted</location>
    </subcellularLocation>
</comment>
<dbReference type="GO" id="GO:0005509">
    <property type="term" value="F:calcium ion binding"/>
    <property type="evidence" value="ECO:0007669"/>
    <property type="project" value="InterPro"/>
</dbReference>
<dbReference type="Pfam" id="PF00353">
    <property type="entry name" value="HemolysinCabind"/>
    <property type="match status" value="9"/>
</dbReference>
<dbReference type="Gene3D" id="2.150.10.10">
    <property type="entry name" value="Serralysin-like metalloprotease, C-terminal"/>
    <property type="match status" value="2"/>
</dbReference>